<dbReference type="AlphaFoldDB" id="A0AAP0I1J9"/>
<evidence type="ECO:0000313" key="3">
    <source>
        <dbReference type="Proteomes" id="UP001419268"/>
    </source>
</evidence>
<reference evidence="2 3" key="1">
    <citation type="submission" date="2024-01" db="EMBL/GenBank/DDBJ databases">
        <title>Genome assemblies of Stephania.</title>
        <authorList>
            <person name="Yang L."/>
        </authorList>
    </citation>
    <scope>NUCLEOTIDE SEQUENCE [LARGE SCALE GENOMIC DNA]</scope>
    <source>
        <strain evidence="2">JXDWG</strain>
        <tissue evidence="2">Leaf</tissue>
    </source>
</reference>
<organism evidence="2 3">
    <name type="scientific">Stephania cephalantha</name>
    <dbReference type="NCBI Taxonomy" id="152367"/>
    <lineage>
        <taxon>Eukaryota</taxon>
        <taxon>Viridiplantae</taxon>
        <taxon>Streptophyta</taxon>
        <taxon>Embryophyta</taxon>
        <taxon>Tracheophyta</taxon>
        <taxon>Spermatophyta</taxon>
        <taxon>Magnoliopsida</taxon>
        <taxon>Ranunculales</taxon>
        <taxon>Menispermaceae</taxon>
        <taxon>Menispermoideae</taxon>
        <taxon>Cissampelideae</taxon>
        <taxon>Stephania</taxon>
    </lineage>
</organism>
<dbReference type="EMBL" id="JBBNAG010000009">
    <property type="protein sequence ID" value="KAK9104700.1"/>
    <property type="molecule type" value="Genomic_DNA"/>
</dbReference>
<evidence type="ECO:0000313" key="2">
    <source>
        <dbReference type="EMBL" id="KAK9104700.1"/>
    </source>
</evidence>
<protein>
    <submittedName>
        <fullName evidence="2">Uncharacterized protein</fullName>
    </submittedName>
</protein>
<gene>
    <name evidence="2" type="ORF">Scep_021544</name>
</gene>
<accession>A0AAP0I1J9</accession>
<proteinExistence type="predicted"/>
<feature type="compositionally biased region" description="Polar residues" evidence="1">
    <location>
        <begin position="1"/>
        <end position="12"/>
    </location>
</feature>
<evidence type="ECO:0000256" key="1">
    <source>
        <dbReference type="SAM" id="MobiDB-lite"/>
    </source>
</evidence>
<feature type="compositionally biased region" description="Low complexity" evidence="1">
    <location>
        <begin position="52"/>
        <end position="67"/>
    </location>
</feature>
<name>A0AAP0I1J9_9MAGN</name>
<feature type="region of interest" description="Disordered" evidence="1">
    <location>
        <begin position="1"/>
        <end position="81"/>
    </location>
</feature>
<dbReference type="Proteomes" id="UP001419268">
    <property type="component" value="Unassembled WGS sequence"/>
</dbReference>
<sequence length="81" mass="8372">MAETAARSSGSSEDADGANAAKARCSSESAKAARVRRASKTATQWAARQQGATRATNRTLTRRTAVTPGSLRRGRPAAVAV</sequence>
<keyword evidence="3" id="KW-1185">Reference proteome</keyword>
<comment type="caution">
    <text evidence="2">The sequence shown here is derived from an EMBL/GenBank/DDBJ whole genome shotgun (WGS) entry which is preliminary data.</text>
</comment>